<organism evidence="3 4">
    <name type="scientific">Clavispora lusitaniae</name>
    <name type="common">Candida lusitaniae</name>
    <dbReference type="NCBI Taxonomy" id="36911"/>
    <lineage>
        <taxon>Eukaryota</taxon>
        <taxon>Fungi</taxon>
        <taxon>Dikarya</taxon>
        <taxon>Ascomycota</taxon>
        <taxon>Saccharomycotina</taxon>
        <taxon>Pichiomycetes</taxon>
        <taxon>Metschnikowiaceae</taxon>
        <taxon>Clavispora</taxon>
    </lineage>
</organism>
<proteinExistence type="predicted"/>
<reference evidence="3 4" key="1">
    <citation type="submission" date="2017-04" db="EMBL/GenBank/DDBJ databases">
        <title>Draft genome of the yeast Clavispora lusitaniae type strain CBS 6936.</title>
        <authorList>
            <person name="Durrens P."/>
            <person name="Klopp C."/>
            <person name="Biteau N."/>
            <person name="Fitton-Ouhabi V."/>
            <person name="Dementhon K."/>
            <person name="Accoceberry I."/>
            <person name="Sherman D.J."/>
            <person name="Noel T."/>
        </authorList>
    </citation>
    <scope>NUCLEOTIDE SEQUENCE [LARGE SCALE GENOMIC DNA]</scope>
    <source>
        <strain evidence="3 4">CBS 6936</strain>
    </source>
</reference>
<dbReference type="AlphaFoldDB" id="A0AA91PYI3"/>
<dbReference type="Proteomes" id="UP000195602">
    <property type="component" value="Unassembled WGS sequence"/>
</dbReference>
<dbReference type="PANTHER" id="PTHR39463">
    <property type="entry name" value="MEDUSA"/>
    <property type="match status" value="1"/>
</dbReference>
<dbReference type="KEGG" id="clus:A9F13_10g02156"/>
<feature type="domain" description="DUF7082" evidence="2">
    <location>
        <begin position="309"/>
        <end position="474"/>
    </location>
</feature>
<dbReference type="EMBL" id="LYUB02000010">
    <property type="protein sequence ID" value="OVF08061.1"/>
    <property type="molecule type" value="Genomic_DNA"/>
</dbReference>
<evidence type="ECO:0000313" key="3">
    <source>
        <dbReference type="EMBL" id="OVF08061.1"/>
    </source>
</evidence>
<evidence type="ECO:0000256" key="1">
    <source>
        <dbReference type="SAM" id="MobiDB-lite"/>
    </source>
</evidence>
<feature type="region of interest" description="Disordered" evidence="1">
    <location>
        <begin position="66"/>
        <end position="100"/>
    </location>
</feature>
<protein>
    <recommendedName>
        <fullName evidence="2">DUF7082 domain-containing protein</fullName>
    </recommendedName>
</protein>
<dbReference type="GO" id="GO:0005634">
    <property type="term" value="C:nucleus"/>
    <property type="evidence" value="ECO:0007669"/>
    <property type="project" value="TreeGrafter"/>
</dbReference>
<evidence type="ECO:0000259" key="2">
    <source>
        <dbReference type="Pfam" id="PF23305"/>
    </source>
</evidence>
<comment type="caution">
    <text evidence="3">The sequence shown here is derived from an EMBL/GenBank/DDBJ whole genome shotgun (WGS) entry which is preliminary data.</text>
</comment>
<gene>
    <name evidence="3" type="ORF">A9F13_10g02156</name>
</gene>
<dbReference type="PANTHER" id="PTHR39463:SF1">
    <property type="entry name" value="MEDUSA"/>
    <property type="match status" value="1"/>
</dbReference>
<evidence type="ECO:0000313" key="4">
    <source>
        <dbReference type="Proteomes" id="UP000195602"/>
    </source>
</evidence>
<dbReference type="InterPro" id="IPR055509">
    <property type="entry name" value="DUF7082"/>
</dbReference>
<name>A0AA91PYI3_CLALS</name>
<accession>A0AA91PYI3</accession>
<sequence length="490" mass="53070">MGDIFNAHASLADLYFMSQEPLYTEPQPQQEFVVQHPVDSVFFPPWDNTLTSATEGTFSEAVPYASSTSTNSVSSTNTANSVNSVNSANSANTMATHSSTQTRLDMASMLQNDSMASAPNSLAALVAFTSVDHDAVAMSSAPRKAHFDPIETGMSGVTQYMPPDTQYLLIEAQHQAVPQAFAPPLHRKAPCISPDPSEGQPIPAHVEEQSPLDDARAAAIAQVLPCNAQECAQSAYHSSMPVGAQSHSSSMWRTPPTPVSVCTVDLCRIVRGSSSASAMSKPPASPPRHGHYYAPVKLAVQKESLSYACSSHWSDAELEDKRRIVRVECTQDCAALGAGFRIVGSATKHPAPEPAPAGVSVIEVSCLQKDTSDCGIPAGYYITSVEVIGIVETLINASCMDPAQRRRERGRIRSNLMPFWQKRPLSAKSSGEDFADADNAFARRIMAYSIRKPRGFDKNVRVLHWDHLGQALERALQCYYVEVPLDKTIE</sequence>
<dbReference type="Pfam" id="PF23305">
    <property type="entry name" value="DUF7082"/>
    <property type="match status" value="1"/>
</dbReference>